<sequence length="171" mass="18261">MVASVPLPIRSARAVGMCLVAGLVLLNAAVAAPAAGGADAEVERRAACITHEGGDLPASPGKTLPDPCRGIDLEAGACNDLDGAPQQQCFAREIALWDKVLDRLKSVMADRKGASEAVGRALAGFRTHREAACRLYGRFGINTDNAYYQPRCRLRLTIDYAKDTYLQLYSP</sequence>
<dbReference type="Proteomes" id="UP000048984">
    <property type="component" value="Unassembled WGS sequence"/>
</dbReference>
<evidence type="ECO:0000256" key="1">
    <source>
        <dbReference type="SAM" id="SignalP"/>
    </source>
</evidence>
<name>A0A0P6W269_9HYPH</name>
<keyword evidence="1" id="KW-0732">Signal</keyword>
<organism evidence="2 3">
    <name type="scientific">Prosthecodimorpha hirschii</name>
    <dbReference type="NCBI Taxonomy" id="665126"/>
    <lineage>
        <taxon>Bacteria</taxon>
        <taxon>Pseudomonadati</taxon>
        <taxon>Pseudomonadota</taxon>
        <taxon>Alphaproteobacteria</taxon>
        <taxon>Hyphomicrobiales</taxon>
        <taxon>Ancalomicrobiaceae</taxon>
        <taxon>Prosthecodimorpha</taxon>
    </lineage>
</organism>
<dbReference type="AlphaFoldDB" id="A0A0P6W269"/>
<protein>
    <submittedName>
        <fullName evidence="2">Uncharacterized protein</fullName>
    </submittedName>
</protein>
<evidence type="ECO:0000313" key="2">
    <source>
        <dbReference type="EMBL" id="KPL51790.1"/>
    </source>
</evidence>
<reference evidence="2 3" key="1">
    <citation type="submission" date="2015-09" db="EMBL/GenBank/DDBJ databases">
        <authorList>
            <person name="Jackson K.R."/>
            <person name="Lunt B.L."/>
            <person name="Fisher J.N.B."/>
            <person name="Gardner A.V."/>
            <person name="Bailey M.E."/>
            <person name="Deus L.M."/>
            <person name="Earl A.S."/>
            <person name="Gibby P.D."/>
            <person name="Hartmann K.A."/>
            <person name="Liu J.E."/>
            <person name="Manci A.M."/>
            <person name="Nielsen D.A."/>
            <person name="Solomon M.B."/>
            <person name="Breakwell D.P."/>
            <person name="Burnett S.H."/>
            <person name="Grose J.H."/>
        </authorList>
    </citation>
    <scope>NUCLEOTIDE SEQUENCE [LARGE SCALE GENOMIC DNA]</scope>
    <source>
        <strain evidence="2 3">16</strain>
    </source>
</reference>
<dbReference type="EMBL" id="LJYW01000001">
    <property type="protein sequence ID" value="KPL51790.1"/>
    <property type="molecule type" value="Genomic_DNA"/>
</dbReference>
<feature type="chain" id="PRO_5006132015" evidence="1">
    <location>
        <begin position="35"/>
        <end position="171"/>
    </location>
</feature>
<keyword evidence="3" id="KW-1185">Reference proteome</keyword>
<reference evidence="2 3" key="2">
    <citation type="submission" date="2015-10" db="EMBL/GenBank/DDBJ databases">
        <title>Draft Genome Sequence of Prosthecomicrobium hirschii ATCC 27832.</title>
        <authorList>
            <person name="Daniel J."/>
            <person name="Givan S.A."/>
            <person name="Brun Y.V."/>
            <person name="Brown P.J."/>
        </authorList>
    </citation>
    <scope>NUCLEOTIDE SEQUENCE [LARGE SCALE GENOMIC DNA]</scope>
    <source>
        <strain evidence="2 3">16</strain>
    </source>
</reference>
<feature type="signal peptide" evidence="1">
    <location>
        <begin position="1"/>
        <end position="34"/>
    </location>
</feature>
<proteinExistence type="predicted"/>
<comment type="caution">
    <text evidence="2">The sequence shown here is derived from an EMBL/GenBank/DDBJ whole genome shotgun (WGS) entry which is preliminary data.</text>
</comment>
<dbReference type="STRING" id="665126.ABB55_05725"/>
<evidence type="ECO:0000313" key="3">
    <source>
        <dbReference type="Proteomes" id="UP000048984"/>
    </source>
</evidence>
<dbReference type="RefSeq" id="WP_054357953.1">
    <property type="nucleotide sequence ID" value="NZ_LJYW01000001.1"/>
</dbReference>
<gene>
    <name evidence="2" type="ORF">ABB55_05725</name>
</gene>
<accession>A0A0P6W269</accession>